<dbReference type="Proteomes" id="UP000065641">
    <property type="component" value="Chromosome"/>
</dbReference>
<dbReference type="Pfam" id="PF13432">
    <property type="entry name" value="TPR_16"/>
    <property type="match status" value="1"/>
</dbReference>
<dbReference type="PANTHER" id="PTHR45586:SF1">
    <property type="entry name" value="LIPOPOLYSACCHARIDE ASSEMBLY PROTEIN B"/>
    <property type="match status" value="1"/>
</dbReference>
<dbReference type="Gene3D" id="1.25.40.10">
    <property type="entry name" value="Tetratricopeptide repeat domain"/>
    <property type="match status" value="2"/>
</dbReference>
<dbReference type="OrthoDB" id="5801251at2"/>
<evidence type="ECO:0000256" key="1">
    <source>
        <dbReference type="ARBA" id="ARBA00022737"/>
    </source>
</evidence>
<evidence type="ECO:0000313" key="4">
    <source>
        <dbReference type="Proteomes" id="UP000065641"/>
    </source>
</evidence>
<dbReference type="RefSeq" id="WP_058022191.1">
    <property type="nucleotide sequence ID" value="NZ_CP013189.1"/>
</dbReference>
<accession>A0A0S2KER8</accession>
<evidence type="ECO:0000256" key="2">
    <source>
        <dbReference type="ARBA" id="ARBA00022803"/>
    </source>
</evidence>
<dbReference type="PANTHER" id="PTHR45586">
    <property type="entry name" value="TPR REPEAT-CONTAINING PROTEIN PA4667"/>
    <property type="match status" value="1"/>
</dbReference>
<keyword evidence="2" id="KW-0802">TPR repeat</keyword>
<proteinExistence type="predicted"/>
<name>A0A0S2KER8_9GAMM</name>
<organism evidence="3 4">
    <name type="scientific">Pseudohongiella spirulinae</name>
    <dbReference type="NCBI Taxonomy" id="1249552"/>
    <lineage>
        <taxon>Bacteria</taxon>
        <taxon>Pseudomonadati</taxon>
        <taxon>Pseudomonadota</taxon>
        <taxon>Gammaproteobacteria</taxon>
        <taxon>Pseudomonadales</taxon>
        <taxon>Pseudohongiellaceae</taxon>
        <taxon>Pseudohongiella</taxon>
    </lineage>
</organism>
<evidence type="ECO:0000313" key="3">
    <source>
        <dbReference type="EMBL" id="ALO46729.1"/>
    </source>
</evidence>
<dbReference type="InterPro" id="IPR019734">
    <property type="entry name" value="TPR_rpt"/>
</dbReference>
<dbReference type="SMART" id="SM00028">
    <property type="entry name" value="TPR"/>
    <property type="match status" value="5"/>
</dbReference>
<keyword evidence="1" id="KW-0677">Repeat</keyword>
<reference evidence="3 4" key="1">
    <citation type="submission" date="2015-11" db="EMBL/GenBank/DDBJ databases">
        <authorList>
            <person name="Zhang Y."/>
            <person name="Guo Z."/>
        </authorList>
    </citation>
    <scope>NUCLEOTIDE SEQUENCE [LARGE SCALE GENOMIC DNA]</scope>
    <source>
        <strain evidence="3 4">KCTC 32221</strain>
    </source>
</reference>
<sequence length="394" mass="44968">MDYSFRLLFGVFLLAMLPACQFINLNPGFEPDTELERRVLGDFSLSVPDPQLLQMTPELQSYLETHVPANLSGWNLVSRLQELLFSEDYLNISYDESANLTAAGVFAQRQANCLSLVGLYITMARHYGLDANYQTVQVRPVWDRRGSLLVLSEHVNAIGRLNSTDRYIIDFTPEVRLQHNTARIVSDQNARALYFNNMAVESLIAGDLQQAREYATFAVRTDSELDLAWNTLGSILNRLDEPELAEYSYQKSAWLNRNNPSAINNLARFYAAQGDEETAERYRRAVESYNQRNPYYHYSLGGVAFEAEQFQDAVGHFQQAIRRNDLEPDFYFALGVTYRELGDEELADQVLQLAAAMRELGDQVYRPTQDRVRRIDGRSILRSSSAGFTVEFVD</sequence>
<dbReference type="KEGG" id="pspi:PS2015_2090"/>
<dbReference type="AlphaFoldDB" id="A0A0S2KER8"/>
<keyword evidence="4" id="KW-1185">Reference proteome</keyword>
<dbReference type="SUPFAM" id="SSF48452">
    <property type="entry name" value="TPR-like"/>
    <property type="match status" value="1"/>
</dbReference>
<protein>
    <submittedName>
        <fullName evidence="3">Uncharacterized protein</fullName>
    </submittedName>
</protein>
<gene>
    <name evidence="3" type="ORF">PS2015_2090</name>
</gene>
<dbReference type="InterPro" id="IPR051012">
    <property type="entry name" value="CellSynth/LPSAsmb/PSIAsmb"/>
</dbReference>
<dbReference type="STRING" id="1249552.PS2015_2090"/>
<dbReference type="EMBL" id="CP013189">
    <property type="protein sequence ID" value="ALO46729.1"/>
    <property type="molecule type" value="Genomic_DNA"/>
</dbReference>
<dbReference type="InterPro" id="IPR011990">
    <property type="entry name" value="TPR-like_helical_dom_sf"/>
</dbReference>